<keyword evidence="2" id="KW-1133">Transmembrane helix</keyword>
<feature type="transmembrane region" description="Helical" evidence="2">
    <location>
        <begin position="9"/>
        <end position="27"/>
    </location>
</feature>
<keyword evidence="1" id="KW-0732">Signal</keyword>
<evidence type="ECO:0000313" key="5">
    <source>
        <dbReference type="Proteomes" id="UP000030635"/>
    </source>
</evidence>
<dbReference type="SUPFAM" id="SSF51261">
    <property type="entry name" value="Duplicated hybrid motif"/>
    <property type="match status" value="1"/>
</dbReference>
<dbReference type="InterPro" id="IPR011098">
    <property type="entry name" value="G5_dom"/>
</dbReference>
<reference evidence="4 5" key="1">
    <citation type="journal article" date="2015" name="Infect. Genet. Evol.">
        <title>Genomic sequences of six botulinum neurotoxin-producing strains representing three clostridial species illustrate the mobility and diversity of botulinum neurotoxin genes.</title>
        <authorList>
            <person name="Smith T.J."/>
            <person name="Hill K.K."/>
            <person name="Xie G."/>
            <person name="Foley B.T."/>
            <person name="Williamson C.H."/>
            <person name="Foster J.T."/>
            <person name="Johnson S.L."/>
            <person name="Chertkov O."/>
            <person name="Teshima H."/>
            <person name="Gibbons H.S."/>
            <person name="Johnsky L.A."/>
            <person name="Karavis M.A."/>
            <person name="Smith L.A."/>
        </authorList>
    </citation>
    <scope>NUCLEOTIDE SEQUENCE [LARGE SCALE GENOMIC DNA]</scope>
    <source>
        <strain evidence="4">Sullivan</strain>
    </source>
</reference>
<dbReference type="PROSITE" id="PS51109">
    <property type="entry name" value="G5"/>
    <property type="match status" value="1"/>
</dbReference>
<sequence>MSSSKKKKIILTITSLLMISTWLYAYLESSTKSFAAYLGDAFIGYSLNKESMEENYKNVIDNLNSNLNENERIETSKLSFKRLSEEANQSTYNEIKQNVVNSIEKDVTLKALKIDSKNIGYVISKEEFNNAIKRVASMYSSNLNIDENKITSINVKGNISFKDEKTNISKLSSEEEIANNIIKNKSLIDVDLVVNDTRLVDIEPSVKIERSEDLLIGESKVTEGKKGKKEQNVNITYRNGEKKSVSVVSENIIEQSSSKVITKGTKSILNGTSAVFTSPTRGGTITSTFGERWGKNHNGLDIAGNTGDPVMAALDGKVKSTFYERNGYGNVVILEHEGGIETRYAHMSKIGVKTGDTVKKGDIVGEVGSTGRSTGPHLHFEVRVNGSPVDPEKYIG</sequence>
<dbReference type="EMBL" id="CP006905">
    <property type="protein sequence ID" value="AIY84094.1"/>
    <property type="molecule type" value="Genomic_DNA"/>
</dbReference>
<dbReference type="OrthoDB" id="9809488at2"/>
<dbReference type="Pfam" id="PF07501">
    <property type="entry name" value="G5"/>
    <property type="match status" value="1"/>
</dbReference>
<dbReference type="CDD" id="cd12797">
    <property type="entry name" value="M23_peptidase"/>
    <property type="match status" value="1"/>
</dbReference>
<keyword evidence="2" id="KW-0812">Transmembrane</keyword>
<dbReference type="InterPro" id="IPR011055">
    <property type="entry name" value="Dup_hybrid_motif"/>
</dbReference>
<dbReference type="SMART" id="SM01208">
    <property type="entry name" value="G5"/>
    <property type="match status" value="1"/>
</dbReference>
<evidence type="ECO:0000256" key="2">
    <source>
        <dbReference type="SAM" id="Phobius"/>
    </source>
</evidence>
<name>A0A0A7FWS1_9CLOT</name>
<protein>
    <submittedName>
        <fullName evidence="4">Peptidase M23 family protein</fullName>
    </submittedName>
</protein>
<dbReference type="eggNOG" id="COG0739">
    <property type="taxonomic scope" value="Bacteria"/>
</dbReference>
<dbReference type="Gene3D" id="2.20.230.10">
    <property type="entry name" value="Resuscitation-promoting factor rpfb"/>
    <property type="match status" value="1"/>
</dbReference>
<dbReference type="STRING" id="1561.NPD11_1960"/>
<dbReference type="PANTHER" id="PTHR21666">
    <property type="entry name" value="PEPTIDASE-RELATED"/>
    <property type="match status" value="1"/>
</dbReference>
<keyword evidence="5" id="KW-1185">Reference proteome</keyword>
<keyword evidence="2" id="KW-0472">Membrane</keyword>
<dbReference type="InterPro" id="IPR016047">
    <property type="entry name" value="M23ase_b-sheet_dom"/>
</dbReference>
<dbReference type="KEGG" id="cbv:U729_1040"/>
<dbReference type="Proteomes" id="UP000030635">
    <property type="component" value="Chromosome"/>
</dbReference>
<dbReference type="HOGENOM" id="CLU_027710_2_0_9"/>
<evidence type="ECO:0000256" key="1">
    <source>
        <dbReference type="ARBA" id="ARBA00022729"/>
    </source>
</evidence>
<organism evidence="4 5">
    <name type="scientific">Clostridium baratii str. Sullivan</name>
    <dbReference type="NCBI Taxonomy" id="1415775"/>
    <lineage>
        <taxon>Bacteria</taxon>
        <taxon>Bacillati</taxon>
        <taxon>Bacillota</taxon>
        <taxon>Clostridia</taxon>
        <taxon>Eubacteriales</taxon>
        <taxon>Clostridiaceae</taxon>
        <taxon>Clostridium</taxon>
    </lineage>
</organism>
<feature type="domain" description="G5" evidence="3">
    <location>
        <begin position="187"/>
        <end position="267"/>
    </location>
</feature>
<dbReference type="RefSeq" id="WP_052139448.1">
    <property type="nucleotide sequence ID" value="NZ_CP006905.1"/>
</dbReference>
<proteinExistence type="predicted"/>
<gene>
    <name evidence="4" type="ORF">U729_1040</name>
</gene>
<dbReference type="PANTHER" id="PTHR21666:SF270">
    <property type="entry name" value="MUREIN HYDROLASE ACTIVATOR ENVC"/>
    <property type="match status" value="1"/>
</dbReference>
<dbReference type="Gene3D" id="2.70.70.10">
    <property type="entry name" value="Glucose Permease (Domain IIA)"/>
    <property type="match status" value="1"/>
</dbReference>
<dbReference type="InterPro" id="IPR050570">
    <property type="entry name" value="Cell_wall_metabolism_enzyme"/>
</dbReference>
<dbReference type="AlphaFoldDB" id="A0A0A7FWS1"/>
<accession>A0A0A7FWS1</accession>
<evidence type="ECO:0000259" key="3">
    <source>
        <dbReference type="PROSITE" id="PS51109"/>
    </source>
</evidence>
<dbReference type="Pfam" id="PF01551">
    <property type="entry name" value="Peptidase_M23"/>
    <property type="match status" value="1"/>
</dbReference>
<dbReference type="GO" id="GO:0004222">
    <property type="term" value="F:metalloendopeptidase activity"/>
    <property type="evidence" value="ECO:0007669"/>
    <property type="project" value="TreeGrafter"/>
</dbReference>
<evidence type="ECO:0000313" key="4">
    <source>
        <dbReference type="EMBL" id="AIY84094.1"/>
    </source>
</evidence>